<organism evidence="2 3">
    <name type="scientific">Parabacteroides distasonis</name>
    <dbReference type="NCBI Taxonomy" id="823"/>
    <lineage>
        <taxon>Bacteria</taxon>
        <taxon>Pseudomonadati</taxon>
        <taxon>Bacteroidota</taxon>
        <taxon>Bacteroidia</taxon>
        <taxon>Bacteroidales</taxon>
        <taxon>Tannerellaceae</taxon>
        <taxon>Parabacteroides</taxon>
    </lineage>
</organism>
<dbReference type="Proteomes" id="UP000095455">
    <property type="component" value="Unassembled WGS sequence"/>
</dbReference>
<evidence type="ECO:0000313" key="2">
    <source>
        <dbReference type="EMBL" id="CUO27991.1"/>
    </source>
</evidence>
<sequence>MLEEVVVTGMVATNKRLFTGAADKLSASDVKIDGMADISRGLEGRSAGVSIQNISGAFGAAPKKRVHSRTESRRHRKLPDSERRIRHIHL</sequence>
<proteinExistence type="predicted"/>
<comment type="caution">
    <text evidence="2">The sequence shown here is derived from an EMBL/GenBank/DDBJ whole genome shotgun (WGS) entry which is preliminary data.</text>
</comment>
<gene>
    <name evidence="2" type="ORF">ERS852380_01935</name>
</gene>
<evidence type="ECO:0000256" key="1">
    <source>
        <dbReference type="SAM" id="MobiDB-lite"/>
    </source>
</evidence>
<feature type="region of interest" description="Disordered" evidence="1">
    <location>
        <begin position="60"/>
        <end position="90"/>
    </location>
</feature>
<accession>A0A8D9P0K5</accession>
<feature type="compositionally biased region" description="Basic residues" evidence="1">
    <location>
        <begin position="62"/>
        <end position="77"/>
    </location>
</feature>
<dbReference type="EMBL" id="CYYK01000006">
    <property type="protein sequence ID" value="CUO27991.1"/>
    <property type="molecule type" value="Genomic_DNA"/>
</dbReference>
<dbReference type="AlphaFoldDB" id="A0A8D9P0K5"/>
<name>A0A8D9P0K5_PARDI</name>
<protein>
    <submittedName>
        <fullName evidence="2">TonB-linked outer membrane protein, SusC/RagA family</fullName>
    </submittedName>
</protein>
<evidence type="ECO:0000313" key="3">
    <source>
        <dbReference type="Proteomes" id="UP000095455"/>
    </source>
</evidence>
<reference evidence="2 3" key="1">
    <citation type="submission" date="2015-09" db="EMBL/GenBank/DDBJ databases">
        <authorList>
            <consortium name="Pathogen Informatics"/>
        </authorList>
    </citation>
    <scope>NUCLEOTIDE SEQUENCE [LARGE SCALE GENOMIC DNA]</scope>
    <source>
        <strain evidence="2 3">2789STDY5608822</strain>
    </source>
</reference>